<dbReference type="Pfam" id="PF00024">
    <property type="entry name" value="PAN_1"/>
    <property type="match status" value="1"/>
</dbReference>
<evidence type="ECO:0000313" key="3">
    <source>
        <dbReference type="Proteomes" id="UP000038040"/>
    </source>
</evidence>
<dbReference type="OrthoDB" id="5793255at2759"/>
<keyword evidence="4" id="KW-1185">Reference proteome</keyword>
<reference evidence="5" key="1">
    <citation type="submission" date="2017-02" db="UniProtKB">
        <authorList>
            <consortium name="WormBaseParasite"/>
        </authorList>
    </citation>
    <scope>IDENTIFICATION</scope>
</reference>
<evidence type="ECO:0000313" key="5">
    <source>
        <dbReference type="WBParaSite" id="DME_0000366301-mRNA-1"/>
    </source>
</evidence>
<dbReference type="Proteomes" id="UP000274756">
    <property type="component" value="Unassembled WGS sequence"/>
</dbReference>
<dbReference type="EMBL" id="UYYG01001162">
    <property type="protein sequence ID" value="VDN57695.1"/>
    <property type="molecule type" value="Genomic_DNA"/>
</dbReference>
<dbReference type="InterPro" id="IPR052774">
    <property type="entry name" value="Celegans_DevNeuronal_Protein"/>
</dbReference>
<dbReference type="GO" id="GO:0009653">
    <property type="term" value="P:anatomical structure morphogenesis"/>
    <property type="evidence" value="ECO:0007669"/>
    <property type="project" value="TreeGrafter"/>
</dbReference>
<name>A0A0N4U9B2_DRAME</name>
<dbReference type="PANTHER" id="PTHR47327">
    <property type="entry name" value="FI18240P1-RELATED"/>
    <property type="match status" value="1"/>
</dbReference>
<evidence type="ECO:0000313" key="4">
    <source>
        <dbReference type="Proteomes" id="UP000274756"/>
    </source>
</evidence>
<dbReference type="SUPFAM" id="SSF57414">
    <property type="entry name" value="Hairpin loop containing domain-like"/>
    <property type="match status" value="1"/>
</dbReference>
<proteinExistence type="predicted"/>
<dbReference type="PANTHER" id="PTHR47327:SF1">
    <property type="entry name" value="RE15579P"/>
    <property type="match status" value="1"/>
</dbReference>
<feature type="domain" description="Apple" evidence="1">
    <location>
        <begin position="197"/>
        <end position="277"/>
    </location>
</feature>
<sequence>MDKTGFISLALEKGSKSIEKLLHQDDNFNNNNQAFVDRDDEKIPILDGERRNLVSRKKTVQKLQPAMNNALMPKFSIQQLSMPLQNQMTTILASSKPWFREAEFTKSTSISSLTTSAYLHRNVSKCHTSLAYFAIKRNEMKHETNIMDCSAINYFATTKRCELYDVSAQPHGPGNLMENNDALYAEQFCVSDKKIKCSEDGIFLLHPMKQINGENMVVRFASNITNCLRHCLDRKACMSAVFDSNKKRCALHRISIINSPDSLIDAPVGWVVIENTCDRTQMTKHSESQMSTVPPKSSQWTEWSSCRFKVRGLIVRVRTRECQNGCTDGGMQIEHCHL</sequence>
<evidence type="ECO:0000313" key="2">
    <source>
        <dbReference type="EMBL" id="VDN57695.1"/>
    </source>
</evidence>
<gene>
    <name evidence="2" type="ORF">DME_LOCUS7668</name>
</gene>
<dbReference type="Proteomes" id="UP000038040">
    <property type="component" value="Unplaced"/>
</dbReference>
<dbReference type="SMART" id="SM00473">
    <property type="entry name" value="PAN_AP"/>
    <property type="match status" value="1"/>
</dbReference>
<dbReference type="InterPro" id="IPR003609">
    <property type="entry name" value="Pan_app"/>
</dbReference>
<dbReference type="WBParaSite" id="DME_0000366301-mRNA-1">
    <property type="protein sequence ID" value="DME_0000366301-mRNA-1"/>
    <property type="gene ID" value="DME_0000366301"/>
</dbReference>
<evidence type="ECO:0000259" key="1">
    <source>
        <dbReference type="PROSITE" id="PS50948"/>
    </source>
</evidence>
<dbReference type="AlphaFoldDB" id="A0A0N4U9B2"/>
<organism evidence="3 5">
    <name type="scientific">Dracunculus medinensis</name>
    <name type="common">Guinea worm</name>
    <dbReference type="NCBI Taxonomy" id="318479"/>
    <lineage>
        <taxon>Eukaryota</taxon>
        <taxon>Metazoa</taxon>
        <taxon>Ecdysozoa</taxon>
        <taxon>Nematoda</taxon>
        <taxon>Chromadorea</taxon>
        <taxon>Rhabditida</taxon>
        <taxon>Spirurina</taxon>
        <taxon>Dracunculoidea</taxon>
        <taxon>Dracunculidae</taxon>
        <taxon>Dracunculus</taxon>
    </lineage>
</organism>
<dbReference type="STRING" id="318479.A0A0N4U9B2"/>
<protein>
    <submittedName>
        <fullName evidence="5">Apple domain-containing protein</fullName>
    </submittedName>
</protein>
<reference evidence="2 4" key="2">
    <citation type="submission" date="2018-11" db="EMBL/GenBank/DDBJ databases">
        <authorList>
            <consortium name="Pathogen Informatics"/>
        </authorList>
    </citation>
    <scope>NUCLEOTIDE SEQUENCE [LARGE SCALE GENOMIC DNA]</scope>
</reference>
<accession>A0A0N4U9B2</accession>
<dbReference type="PROSITE" id="PS50948">
    <property type="entry name" value="PAN"/>
    <property type="match status" value="1"/>
</dbReference>